<keyword evidence="3" id="KW-1185">Reference proteome</keyword>
<feature type="signal peptide" evidence="1">
    <location>
        <begin position="1"/>
        <end position="24"/>
    </location>
</feature>
<protein>
    <recommendedName>
        <fullName evidence="4">DUF4352 domain-containing protein</fullName>
    </recommendedName>
</protein>
<dbReference type="AlphaFoldDB" id="A0A0P6Y600"/>
<name>A0A0P6Y600_9CHLR</name>
<dbReference type="Proteomes" id="UP000050277">
    <property type="component" value="Unassembled WGS sequence"/>
</dbReference>
<evidence type="ECO:0000256" key="1">
    <source>
        <dbReference type="SAM" id="SignalP"/>
    </source>
</evidence>
<reference evidence="2 3" key="1">
    <citation type="submission" date="2015-07" db="EMBL/GenBank/DDBJ databases">
        <title>Whole genome sequence of Herpetosiphon geysericola DSM 7119.</title>
        <authorList>
            <person name="Hemp J."/>
            <person name="Ward L.M."/>
            <person name="Pace L.A."/>
            <person name="Fischer W.W."/>
        </authorList>
    </citation>
    <scope>NUCLEOTIDE SEQUENCE [LARGE SCALE GENOMIC DNA]</scope>
    <source>
        <strain evidence="2 3">DSM 7119</strain>
    </source>
</reference>
<sequence length="212" mass="23015">MRLRRFMVGLVFGLLLVACGRNQAQSPTAAISNATTTPIEQVIEVTVTYLDDAELDDFFELASAKKPIGKGEMLILASTTLSFAFEVVHFERGEQALATIAALDPAYAGSPAGYEVGLVRAKISHHNSEVASVSFDGEQVVLLVFSKGEYHAVKAMQGLPCCFEPRFDTVVAQGAELEIYFPILVALDEPNPLLVINRDQSDNPDAEHFALQ</sequence>
<dbReference type="PROSITE" id="PS51257">
    <property type="entry name" value="PROKAR_LIPOPROTEIN"/>
    <property type="match status" value="1"/>
</dbReference>
<evidence type="ECO:0008006" key="4">
    <source>
        <dbReference type="Google" id="ProtNLM"/>
    </source>
</evidence>
<dbReference type="RefSeq" id="WP_054534420.1">
    <property type="nucleotide sequence ID" value="NZ_LGKP01000017.1"/>
</dbReference>
<feature type="chain" id="PRO_5006133396" description="DUF4352 domain-containing protein" evidence="1">
    <location>
        <begin position="25"/>
        <end position="212"/>
    </location>
</feature>
<keyword evidence="1" id="KW-0732">Signal</keyword>
<comment type="caution">
    <text evidence="2">The sequence shown here is derived from an EMBL/GenBank/DDBJ whole genome shotgun (WGS) entry which is preliminary data.</text>
</comment>
<gene>
    <name evidence="2" type="ORF">SE18_10575</name>
</gene>
<proteinExistence type="predicted"/>
<dbReference type="EMBL" id="LGKP01000017">
    <property type="protein sequence ID" value="KPL88150.1"/>
    <property type="molecule type" value="Genomic_DNA"/>
</dbReference>
<accession>A0A0P6Y600</accession>
<dbReference type="OrthoDB" id="9827200at2"/>
<evidence type="ECO:0000313" key="3">
    <source>
        <dbReference type="Proteomes" id="UP000050277"/>
    </source>
</evidence>
<organism evidence="2 3">
    <name type="scientific">Herpetosiphon geysericola</name>
    <dbReference type="NCBI Taxonomy" id="70996"/>
    <lineage>
        <taxon>Bacteria</taxon>
        <taxon>Bacillati</taxon>
        <taxon>Chloroflexota</taxon>
        <taxon>Chloroflexia</taxon>
        <taxon>Herpetosiphonales</taxon>
        <taxon>Herpetosiphonaceae</taxon>
        <taxon>Herpetosiphon</taxon>
    </lineage>
</organism>
<evidence type="ECO:0000313" key="2">
    <source>
        <dbReference type="EMBL" id="KPL88150.1"/>
    </source>
</evidence>